<dbReference type="InterPro" id="IPR011032">
    <property type="entry name" value="GroES-like_sf"/>
</dbReference>
<evidence type="ECO:0000256" key="3">
    <source>
        <dbReference type="ARBA" id="ARBA00023002"/>
    </source>
</evidence>
<dbReference type="GO" id="GO:0008270">
    <property type="term" value="F:zinc ion binding"/>
    <property type="evidence" value="ECO:0007669"/>
    <property type="project" value="InterPro"/>
</dbReference>
<proteinExistence type="predicted"/>
<dbReference type="PROSITE" id="PS00059">
    <property type="entry name" value="ADH_ZINC"/>
    <property type="match status" value="1"/>
</dbReference>
<dbReference type="RefSeq" id="WP_051521194.1">
    <property type="nucleotide sequence ID" value="NZ_KK088567.1"/>
</dbReference>
<name>A0A017HIY3_9RHOB</name>
<dbReference type="Proteomes" id="UP000019666">
    <property type="component" value="Unassembled WGS sequence"/>
</dbReference>
<keyword evidence="3 5" id="KW-0560">Oxidoreductase</keyword>
<dbReference type="InterPro" id="IPR002328">
    <property type="entry name" value="ADH_Zn_CS"/>
</dbReference>
<keyword evidence="2" id="KW-0862">Zinc</keyword>
<dbReference type="SUPFAM" id="SSF50129">
    <property type="entry name" value="GroES-like"/>
    <property type="match status" value="1"/>
</dbReference>
<evidence type="ECO:0000313" key="5">
    <source>
        <dbReference type="EMBL" id="EYD74321.1"/>
    </source>
</evidence>
<accession>A0A017HIY3</accession>
<sequence>MRITAAVMEKADGTITRRSIQLEGVELDGPREGEVLVRIASCGVCGTDRGCIHGLEPYPTPGARGHEGAGVVEAVGREVKGFGPGDRVMIGFP</sequence>
<dbReference type="PANTHER" id="PTHR43401:SF2">
    <property type="entry name" value="L-THREONINE 3-DEHYDROGENASE"/>
    <property type="match status" value="1"/>
</dbReference>
<gene>
    <name evidence="5" type="ORF">Rumeso_04185</name>
</gene>
<protein>
    <submittedName>
        <fullName evidence="5">Aryl-alcohol dehydrogenase</fullName>
        <ecNumber evidence="5">1.1.1.90</ecNumber>
    </submittedName>
</protein>
<reference evidence="5 6" key="1">
    <citation type="submission" date="2013-02" db="EMBL/GenBank/DDBJ databases">
        <authorList>
            <person name="Fiebig A."/>
            <person name="Goeker M."/>
            <person name="Klenk H.-P.P."/>
        </authorList>
    </citation>
    <scope>NUCLEOTIDE SEQUENCE [LARGE SCALE GENOMIC DNA]</scope>
    <source>
        <strain evidence="5 6">DSM 19309</strain>
    </source>
</reference>
<dbReference type="Pfam" id="PF08240">
    <property type="entry name" value="ADH_N"/>
    <property type="match status" value="1"/>
</dbReference>
<keyword evidence="1" id="KW-0479">Metal-binding</keyword>
<dbReference type="Gene3D" id="3.90.180.10">
    <property type="entry name" value="Medium-chain alcohol dehydrogenases, catalytic domain"/>
    <property type="match status" value="1"/>
</dbReference>
<dbReference type="AlphaFoldDB" id="A0A017HIY3"/>
<dbReference type="InterPro" id="IPR013154">
    <property type="entry name" value="ADH-like_N"/>
</dbReference>
<evidence type="ECO:0000256" key="1">
    <source>
        <dbReference type="ARBA" id="ARBA00022723"/>
    </source>
</evidence>
<dbReference type="PANTHER" id="PTHR43401">
    <property type="entry name" value="L-THREONINE 3-DEHYDROGENASE"/>
    <property type="match status" value="1"/>
</dbReference>
<comment type="caution">
    <text evidence="5">The sequence shown here is derived from an EMBL/GenBank/DDBJ whole genome shotgun (WGS) entry which is preliminary data.</text>
</comment>
<dbReference type="GO" id="GO:0018456">
    <property type="term" value="F:aryl-alcohol dehydrogenase (NAD+) activity"/>
    <property type="evidence" value="ECO:0007669"/>
    <property type="project" value="UniProtKB-EC"/>
</dbReference>
<dbReference type="HOGENOM" id="CLU_2397756_0_0_5"/>
<feature type="domain" description="Alcohol dehydrogenase-like N-terminal" evidence="4">
    <location>
        <begin position="32"/>
        <end position="90"/>
    </location>
</feature>
<dbReference type="EMBL" id="AOSK01000118">
    <property type="protein sequence ID" value="EYD74321.1"/>
    <property type="molecule type" value="Genomic_DNA"/>
</dbReference>
<dbReference type="EC" id="1.1.1.90" evidence="5"/>
<dbReference type="InterPro" id="IPR050129">
    <property type="entry name" value="Zn_alcohol_dh"/>
</dbReference>
<organism evidence="5 6">
    <name type="scientific">Rubellimicrobium mesophilum DSM 19309</name>
    <dbReference type="NCBI Taxonomy" id="442562"/>
    <lineage>
        <taxon>Bacteria</taxon>
        <taxon>Pseudomonadati</taxon>
        <taxon>Pseudomonadota</taxon>
        <taxon>Alphaproteobacteria</taxon>
        <taxon>Rhodobacterales</taxon>
        <taxon>Roseobacteraceae</taxon>
        <taxon>Rubellimicrobium</taxon>
    </lineage>
</organism>
<keyword evidence="6" id="KW-1185">Reference proteome</keyword>
<dbReference type="STRING" id="442562.Rumeso_04185"/>
<evidence type="ECO:0000256" key="2">
    <source>
        <dbReference type="ARBA" id="ARBA00022833"/>
    </source>
</evidence>
<evidence type="ECO:0000259" key="4">
    <source>
        <dbReference type="Pfam" id="PF08240"/>
    </source>
</evidence>
<evidence type="ECO:0000313" key="6">
    <source>
        <dbReference type="Proteomes" id="UP000019666"/>
    </source>
</evidence>